<evidence type="ECO:0000259" key="8">
    <source>
        <dbReference type="Pfam" id="PF16198"/>
    </source>
</evidence>
<dbReference type="SUPFAM" id="SSF55120">
    <property type="entry name" value="Pseudouridine synthase"/>
    <property type="match status" value="1"/>
</dbReference>
<gene>
    <name evidence="5 9" type="primary">truB</name>
    <name evidence="9" type="ORF">NCTC13315_02634</name>
</gene>
<name>A0A378I5E3_9GAMM</name>
<evidence type="ECO:0000256" key="2">
    <source>
        <dbReference type="ARBA" id="ARBA00005642"/>
    </source>
</evidence>
<dbReference type="SUPFAM" id="SSF88697">
    <property type="entry name" value="PUA domain-like"/>
    <property type="match status" value="1"/>
</dbReference>
<evidence type="ECO:0000256" key="3">
    <source>
        <dbReference type="ARBA" id="ARBA00022694"/>
    </source>
</evidence>
<dbReference type="PANTHER" id="PTHR13767:SF2">
    <property type="entry name" value="PSEUDOURIDYLATE SYNTHASE TRUB1"/>
    <property type="match status" value="1"/>
</dbReference>
<dbReference type="InterPro" id="IPR015947">
    <property type="entry name" value="PUA-like_sf"/>
</dbReference>
<evidence type="ECO:0000259" key="7">
    <source>
        <dbReference type="Pfam" id="PF09157"/>
    </source>
</evidence>
<feature type="domain" description="tRNA pseudouridylate synthase B C-terminal" evidence="8">
    <location>
        <begin position="181"/>
        <end position="236"/>
    </location>
</feature>
<evidence type="ECO:0000256" key="4">
    <source>
        <dbReference type="ARBA" id="ARBA00023235"/>
    </source>
</evidence>
<feature type="domain" description="tRNA pseudouridine synthase II TruB subfamily 1 C-terminal" evidence="7">
    <location>
        <begin position="240"/>
        <end position="297"/>
    </location>
</feature>
<evidence type="ECO:0000256" key="1">
    <source>
        <dbReference type="ARBA" id="ARBA00000385"/>
    </source>
</evidence>
<dbReference type="OrthoDB" id="9802309at2"/>
<keyword evidence="10" id="KW-1185">Reference proteome</keyword>
<evidence type="ECO:0000313" key="9">
    <source>
        <dbReference type="EMBL" id="STX30072.1"/>
    </source>
</evidence>
<dbReference type="Gene3D" id="3.30.2350.10">
    <property type="entry name" value="Pseudouridine synthase"/>
    <property type="match status" value="1"/>
</dbReference>
<dbReference type="InterPro" id="IPR014780">
    <property type="entry name" value="tRNA_psdUridine_synth_TruB"/>
</dbReference>
<evidence type="ECO:0000259" key="6">
    <source>
        <dbReference type="Pfam" id="PF01509"/>
    </source>
</evidence>
<dbReference type="Gene3D" id="2.30.130.10">
    <property type="entry name" value="PUA domain"/>
    <property type="match status" value="1"/>
</dbReference>
<dbReference type="InterPro" id="IPR036974">
    <property type="entry name" value="PUA_sf"/>
</dbReference>
<dbReference type="Pfam" id="PF01509">
    <property type="entry name" value="TruB_N"/>
    <property type="match status" value="1"/>
</dbReference>
<dbReference type="GO" id="GO:0160148">
    <property type="term" value="F:tRNA pseudouridine(55) synthase activity"/>
    <property type="evidence" value="ECO:0007669"/>
    <property type="project" value="UniProtKB-EC"/>
</dbReference>
<dbReference type="Pfam" id="PF16198">
    <property type="entry name" value="TruB_C_2"/>
    <property type="match status" value="1"/>
</dbReference>
<dbReference type="Proteomes" id="UP000254968">
    <property type="component" value="Unassembled WGS sequence"/>
</dbReference>
<keyword evidence="3 5" id="KW-0819">tRNA processing</keyword>
<dbReference type="PANTHER" id="PTHR13767">
    <property type="entry name" value="TRNA-PSEUDOURIDINE SYNTHASE"/>
    <property type="match status" value="1"/>
</dbReference>
<feature type="domain" description="Pseudouridine synthase II N-terminal" evidence="6">
    <location>
        <begin position="32"/>
        <end position="180"/>
    </location>
</feature>
<feature type="active site" description="Nucleophile" evidence="5">
    <location>
        <position position="47"/>
    </location>
</feature>
<dbReference type="InterPro" id="IPR020103">
    <property type="entry name" value="PsdUridine_synth_cat_dom_sf"/>
</dbReference>
<comment type="function">
    <text evidence="5">Responsible for synthesis of pseudouridine from uracil-55 in the psi GC loop of transfer RNAs.</text>
</comment>
<dbReference type="Pfam" id="PF09157">
    <property type="entry name" value="TruB-C_2"/>
    <property type="match status" value="1"/>
</dbReference>
<dbReference type="GO" id="GO:0003723">
    <property type="term" value="F:RNA binding"/>
    <property type="evidence" value="ECO:0007669"/>
    <property type="project" value="InterPro"/>
</dbReference>
<proteinExistence type="inferred from homology"/>
<dbReference type="InterPro" id="IPR015240">
    <property type="entry name" value="tRNA_sdUridine_synth_fam1_C"/>
</dbReference>
<dbReference type="CDD" id="cd02573">
    <property type="entry name" value="PseudoU_synth_EcTruB"/>
    <property type="match status" value="1"/>
</dbReference>
<dbReference type="GO" id="GO:1990481">
    <property type="term" value="P:mRNA pseudouridine synthesis"/>
    <property type="evidence" value="ECO:0007669"/>
    <property type="project" value="TreeGrafter"/>
</dbReference>
<comment type="similarity">
    <text evidence="2 5">Belongs to the pseudouridine synthase TruB family. Type 1 subfamily.</text>
</comment>
<organism evidence="9 10">
    <name type="scientific">Legionella beliardensis</name>
    <dbReference type="NCBI Taxonomy" id="91822"/>
    <lineage>
        <taxon>Bacteria</taxon>
        <taxon>Pseudomonadati</taxon>
        <taxon>Pseudomonadota</taxon>
        <taxon>Gammaproteobacteria</taxon>
        <taxon>Legionellales</taxon>
        <taxon>Legionellaceae</taxon>
        <taxon>Legionella</taxon>
    </lineage>
</organism>
<dbReference type="EC" id="5.4.99.25" evidence="5"/>
<evidence type="ECO:0000313" key="10">
    <source>
        <dbReference type="Proteomes" id="UP000254968"/>
    </source>
</evidence>
<keyword evidence="4 5" id="KW-0413">Isomerase</keyword>
<evidence type="ECO:0000256" key="5">
    <source>
        <dbReference type="HAMAP-Rule" id="MF_01080"/>
    </source>
</evidence>
<dbReference type="AlphaFoldDB" id="A0A378I5E3"/>
<sequence>MSLTEHKANVNGILLLNKPQGITSNGALQKVKRLFKAKKAGHTGSLDPLATGMLPICFGEATKFCHYLLNDDKSYVATGMLGVKTDTGDVLGNIIAKVDKFQVEKYALQEVISHFIGQTMQVPTMFSALKFKGQPLYKLARAGITIERAARPINIHSIELLSFDGQQFTVKVHCGKGTYIRNLVEDIGEQLGVHAHMTQLHRVYVNHFKDKPMYELAELNELTSLESYLIPCEYAVNYLPIITLNEQEEQQLRQGKVINKQDIDIGKEYVRLHTLNQQFIGLGEITELKQLKVKRLLVANISNNSGAS</sequence>
<dbReference type="HAMAP" id="MF_01080">
    <property type="entry name" value="TruB_bact"/>
    <property type="match status" value="1"/>
</dbReference>
<protein>
    <recommendedName>
        <fullName evidence="5">tRNA pseudouridine synthase B</fullName>
        <ecNumber evidence="5">5.4.99.25</ecNumber>
    </recommendedName>
    <alternativeName>
        <fullName evidence="5">tRNA pseudouridine(55) synthase</fullName>
        <shortName evidence="5">Psi55 synthase</shortName>
    </alternativeName>
    <alternativeName>
        <fullName evidence="5">tRNA pseudouridylate synthase</fullName>
    </alternativeName>
    <alternativeName>
        <fullName evidence="5">tRNA-uridine isomerase</fullName>
    </alternativeName>
</protein>
<dbReference type="GO" id="GO:0031119">
    <property type="term" value="P:tRNA pseudouridine synthesis"/>
    <property type="evidence" value="ECO:0007669"/>
    <property type="project" value="UniProtKB-UniRule"/>
</dbReference>
<dbReference type="InterPro" id="IPR032819">
    <property type="entry name" value="TruB_C"/>
</dbReference>
<dbReference type="EMBL" id="UGNV01000001">
    <property type="protein sequence ID" value="STX30072.1"/>
    <property type="molecule type" value="Genomic_DNA"/>
</dbReference>
<comment type="catalytic activity">
    <reaction evidence="1 5">
        <text>uridine(55) in tRNA = pseudouridine(55) in tRNA</text>
        <dbReference type="Rhea" id="RHEA:42532"/>
        <dbReference type="Rhea" id="RHEA-COMP:10101"/>
        <dbReference type="Rhea" id="RHEA-COMP:10102"/>
        <dbReference type="ChEBI" id="CHEBI:65314"/>
        <dbReference type="ChEBI" id="CHEBI:65315"/>
        <dbReference type="EC" id="5.4.99.25"/>
    </reaction>
</comment>
<accession>A0A378I5E3</accession>
<reference evidence="9 10" key="1">
    <citation type="submission" date="2018-06" db="EMBL/GenBank/DDBJ databases">
        <authorList>
            <consortium name="Pathogen Informatics"/>
            <person name="Doyle S."/>
        </authorList>
    </citation>
    <scope>NUCLEOTIDE SEQUENCE [LARGE SCALE GENOMIC DNA]</scope>
    <source>
        <strain evidence="9 10">NCTC13315</strain>
    </source>
</reference>
<dbReference type="RefSeq" id="WP_115303796.1">
    <property type="nucleotide sequence ID" value="NZ_CAAAHO010000005.1"/>
</dbReference>
<dbReference type="InterPro" id="IPR002501">
    <property type="entry name" value="PsdUridine_synth_N"/>
</dbReference>
<dbReference type="NCBIfam" id="TIGR00431">
    <property type="entry name" value="TruB"/>
    <property type="match status" value="1"/>
</dbReference>